<name>A0A1V9FL19_9BACT</name>
<evidence type="ECO:0008006" key="3">
    <source>
        <dbReference type="Google" id="ProtNLM"/>
    </source>
</evidence>
<evidence type="ECO:0000313" key="2">
    <source>
        <dbReference type="Proteomes" id="UP000192796"/>
    </source>
</evidence>
<dbReference type="Pfam" id="PF08811">
    <property type="entry name" value="DUF1800"/>
    <property type="match status" value="1"/>
</dbReference>
<sequence length="546" mass="62665">MMYQKLHAMAIPSVTTSLKKYKGKWKEPEVKHLLKRTQFGARKEDIDHFASQSLRRTIHQLLYTEEPVPAPPVNNYNDDKYTDEEIQPGATWITATKVSGMNSGRRRNSFKAWWLGCMINQQRTLREKMVLFWHNHFATETNTVDNPTFIYKHNILLRQYALGNFKAMVRAVTVDAAMLKYLNGNANTKKAPDENYGRELQELFTVGKGPGSHYTEADVKAAARVLTGFRIENKSLPDVHGIFDAGRHDERDKQFSAFYNNQVIKGRKGKEGEGELDEMLDLIFQQDEVSRFICRKLYRFFVYHQIDEATEKTVIEPLAHIFRENNYEIKPVLEKLFSSRHFYDLGNRGGIIKSPVDFAVGLCREYDIVFPGDDSFADQYGLWGNIQITASQMQQNIGDPPNVAGWPAWYQEPLYDKSWISSDTLPKRTAFTDRMLNNGFARNGKKILIDPVQYAKLLSAPGDPNKLIDELASLLYAVELPVEEKQYMKTGILLQGLQGMASDHYWTDAWAKLQENPADAANAKNVTNKLKSLLKYMMSLPQYQLM</sequence>
<gene>
    <name evidence="1" type="ORF">A3860_38880</name>
</gene>
<protein>
    <recommendedName>
        <fullName evidence="3">DUF1800 domain-containing protein</fullName>
    </recommendedName>
</protein>
<keyword evidence="2" id="KW-1185">Reference proteome</keyword>
<dbReference type="Proteomes" id="UP000192796">
    <property type="component" value="Unassembled WGS sequence"/>
</dbReference>
<evidence type="ECO:0000313" key="1">
    <source>
        <dbReference type="EMBL" id="OQP59073.1"/>
    </source>
</evidence>
<comment type="caution">
    <text evidence="1">The sequence shown here is derived from an EMBL/GenBank/DDBJ whole genome shotgun (WGS) entry which is preliminary data.</text>
</comment>
<dbReference type="EMBL" id="LVYD01000088">
    <property type="protein sequence ID" value="OQP59073.1"/>
    <property type="molecule type" value="Genomic_DNA"/>
</dbReference>
<reference evidence="1 2" key="1">
    <citation type="submission" date="2016-03" db="EMBL/GenBank/DDBJ databases">
        <title>Niastella vici sp. nov., isolated from farmland soil.</title>
        <authorList>
            <person name="Chen L."/>
            <person name="Wang D."/>
            <person name="Yang S."/>
            <person name="Wang G."/>
        </authorList>
    </citation>
    <scope>NUCLEOTIDE SEQUENCE [LARGE SCALE GENOMIC DNA]</scope>
    <source>
        <strain evidence="1 2">DJ57</strain>
    </source>
</reference>
<proteinExistence type="predicted"/>
<dbReference type="InterPro" id="IPR014917">
    <property type="entry name" value="DUF1800"/>
</dbReference>
<accession>A0A1V9FL19</accession>
<organism evidence="1 2">
    <name type="scientific">Niastella vici</name>
    <dbReference type="NCBI Taxonomy" id="1703345"/>
    <lineage>
        <taxon>Bacteria</taxon>
        <taxon>Pseudomonadati</taxon>
        <taxon>Bacteroidota</taxon>
        <taxon>Chitinophagia</taxon>
        <taxon>Chitinophagales</taxon>
        <taxon>Chitinophagaceae</taxon>
        <taxon>Niastella</taxon>
    </lineage>
</organism>
<dbReference type="STRING" id="1703345.A3860_38880"/>
<dbReference type="AlphaFoldDB" id="A0A1V9FL19"/>